<dbReference type="AlphaFoldDB" id="A0A9Q0DC12"/>
<gene>
    <name evidence="1" type="ORF">NHX12_014766</name>
</gene>
<dbReference type="EMBL" id="JANIIK010000119">
    <property type="protein sequence ID" value="KAJ3584270.1"/>
    <property type="molecule type" value="Genomic_DNA"/>
</dbReference>
<proteinExistence type="predicted"/>
<evidence type="ECO:0000313" key="2">
    <source>
        <dbReference type="Proteomes" id="UP001148018"/>
    </source>
</evidence>
<organism evidence="1 2">
    <name type="scientific">Muraenolepis orangiensis</name>
    <name type="common">Patagonian moray cod</name>
    <dbReference type="NCBI Taxonomy" id="630683"/>
    <lineage>
        <taxon>Eukaryota</taxon>
        <taxon>Metazoa</taxon>
        <taxon>Chordata</taxon>
        <taxon>Craniata</taxon>
        <taxon>Vertebrata</taxon>
        <taxon>Euteleostomi</taxon>
        <taxon>Actinopterygii</taxon>
        <taxon>Neopterygii</taxon>
        <taxon>Teleostei</taxon>
        <taxon>Neoteleostei</taxon>
        <taxon>Acanthomorphata</taxon>
        <taxon>Zeiogadaria</taxon>
        <taxon>Gadariae</taxon>
        <taxon>Gadiformes</taxon>
        <taxon>Muraenolepidoidei</taxon>
        <taxon>Muraenolepididae</taxon>
        <taxon>Muraenolepis</taxon>
    </lineage>
</organism>
<accession>A0A9Q0DC12</accession>
<name>A0A9Q0DC12_9TELE</name>
<protein>
    <submittedName>
        <fullName evidence="1">Uncharacterized protein</fullName>
    </submittedName>
</protein>
<dbReference type="PANTHER" id="PTHR37984">
    <property type="entry name" value="PROTEIN CBG26694"/>
    <property type="match status" value="1"/>
</dbReference>
<dbReference type="PANTHER" id="PTHR37984:SF7">
    <property type="entry name" value="INTEGRASE CATALYTIC DOMAIN-CONTAINING PROTEIN"/>
    <property type="match status" value="1"/>
</dbReference>
<comment type="caution">
    <text evidence="1">The sequence shown here is derived from an EMBL/GenBank/DDBJ whole genome shotgun (WGS) entry which is preliminary data.</text>
</comment>
<keyword evidence="2" id="KW-1185">Reference proteome</keyword>
<sequence length="141" mass="15559">MVLCLVCGGVEELQLVKVVEALTARALWPGKPPSTKEELLQRYVEDFTGRVHHIHLDPAATPGIHACRNVPLSIMDPLKKTLKDLQERKVITPVSEPTEWVNSLVMTKKKNGALRVCLDPCNLNQAASITPFLLPNVFAAD</sequence>
<dbReference type="Gene3D" id="3.10.10.10">
    <property type="entry name" value="HIV Type 1 Reverse Transcriptase, subunit A, domain 1"/>
    <property type="match status" value="1"/>
</dbReference>
<dbReference type="SUPFAM" id="SSF56672">
    <property type="entry name" value="DNA/RNA polymerases"/>
    <property type="match status" value="1"/>
</dbReference>
<dbReference type="OrthoDB" id="775972at2759"/>
<dbReference type="InterPro" id="IPR050951">
    <property type="entry name" value="Retrovirus_Pol_polyprotein"/>
</dbReference>
<evidence type="ECO:0000313" key="1">
    <source>
        <dbReference type="EMBL" id="KAJ3584270.1"/>
    </source>
</evidence>
<reference evidence="1" key="1">
    <citation type="submission" date="2022-07" db="EMBL/GenBank/DDBJ databases">
        <title>Chromosome-level genome of Muraenolepis orangiensis.</title>
        <authorList>
            <person name="Kim J."/>
        </authorList>
    </citation>
    <scope>NUCLEOTIDE SEQUENCE</scope>
    <source>
        <strain evidence="1">KU_S4_2022</strain>
        <tissue evidence="1">Muscle</tissue>
    </source>
</reference>
<dbReference type="Proteomes" id="UP001148018">
    <property type="component" value="Unassembled WGS sequence"/>
</dbReference>
<dbReference type="InterPro" id="IPR043502">
    <property type="entry name" value="DNA/RNA_pol_sf"/>
</dbReference>